<evidence type="ECO:0000256" key="8">
    <source>
        <dbReference type="PIRNR" id="PIRNR037778"/>
    </source>
</evidence>
<keyword evidence="3 8" id="KW-0813">Transport</keyword>
<evidence type="ECO:0000256" key="2">
    <source>
        <dbReference type="ARBA" id="ARBA00005540"/>
    </source>
</evidence>
<keyword evidence="7 8" id="KW-0472">Membrane</keyword>
<dbReference type="GO" id="GO:0005886">
    <property type="term" value="C:plasma membrane"/>
    <property type="evidence" value="ECO:0007669"/>
    <property type="project" value="UniProtKB-SubCell"/>
</dbReference>
<feature type="transmembrane region" description="Helical" evidence="9">
    <location>
        <begin position="74"/>
        <end position="95"/>
    </location>
</feature>
<dbReference type="PANTHER" id="PTHR38438">
    <property type="entry name" value="RIBOFLAVIN TRANSPORTER RIBU"/>
    <property type="match status" value="1"/>
</dbReference>
<evidence type="ECO:0000256" key="3">
    <source>
        <dbReference type="ARBA" id="ARBA00022448"/>
    </source>
</evidence>
<dbReference type="InterPro" id="IPR025720">
    <property type="entry name" value="RibU"/>
</dbReference>
<comment type="similarity">
    <text evidence="2 8">Belongs to the prokaryotic riboflavin transporter (P-RFT) (TC 2.A.87) family.</text>
</comment>
<dbReference type="AlphaFoldDB" id="A0AA45C628"/>
<accession>A0AA45C628</accession>
<dbReference type="Proteomes" id="UP000245921">
    <property type="component" value="Unassembled WGS sequence"/>
</dbReference>
<keyword evidence="4 8" id="KW-1003">Cell membrane</keyword>
<evidence type="ECO:0000256" key="7">
    <source>
        <dbReference type="ARBA" id="ARBA00023136"/>
    </source>
</evidence>
<dbReference type="Gene3D" id="1.10.1760.20">
    <property type="match status" value="1"/>
</dbReference>
<sequence>MNSSRKIAIAGIIGAISFLLTFIEFPIFPVVGFLKFDPSDSLIIFTNLVYGFVPSLLTLIVKSFLFIFKSGDGGLIGILMNFISGFVFIGILNLFKDKINRWILYFIDSLIVGFVLFFMNYFISIPVYTNMKTSEFINTLPINMFQFFVLTVIFNLIKFFIDSIIAHLLNKRIKVS</sequence>
<dbReference type="RefSeq" id="WP_109605171.1">
    <property type="nucleotide sequence ID" value="NZ_JAMHJO010000001.1"/>
</dbReference>
<proteinExistence type="inferred from homology"/>
<evidence type="ECO:0000256" key="6">
    <source>
        <dbReference type="ARBA" id="ARBA00022989"/>
    </source>
</evidence>
<evidence type="ECO:0000313" key="10">
    <source>
        <dbReference type="EMBL" id="PWJ90592.1"/>
    </source>
</evidence>
<dbReference type="GO" id="GO:0032217">
    <property type="term" value="F:riboflavin transmembrane transporter activity"/>
    <property type="evidence" value="ECO:0007669"/>
    <property type="project" value="UniProtKB-UniRule"/>
</dbReference>
<reference evidence="10 11" key="1">
    <citation type="submission" date="2018-05" db="EMBL/GenBank/DDBJ databases">
        <title>Genomic Encyclopedia of Type Strains, Phase IV (KMG-IV): sequencing the most valuable type-strain genomes for metagenomic binning, comparative biology and taxonomic classification.</title>
        <authorList>
            <person name="Goeker M."/>
        </authorList>
    </citation>
    <scope>NUCLEOTIDE SEQUENCE [LARGE SCALE GENOMIC DNA]</scope>
    <source>
        <strain evidence="10 11">DSM 24906</strain>
    </source>
</reference>
<evidence type="ECO:0000313" key="11">
    <source>
        <dbReference type="Proteomes" id="UP000245921"/>
    </source>
</evidence>
<feature type="transmembrane region" description="Helical" evidence="9">
    <location>
        <begin position="12"/>
        <end position="36"/>
    </location>
</feature>
<name>A0AA45C628_9BACT</name>
<dbReference type="Pfam" id="PF12822">
    <property type="entry name" value="ECF_trnsprt"/>
    <property type="match status" value="1"/>
</dbReference>
<feature type="transmembrane region" description="Helical" evidence="9">
    <location>
        <begin position="48"/>
        <end position="68"/>
    </location>
</feature>
<comment type="subcellular location">
    <subcellularLocation>
        <location evidence="1">Cell membrane</location>
        <topology evidence="1">Multi-pass membrane protein</topology>
    </subcellularLocation>
</comment>
<evidence type="ECO:0000256" key="4">
    <source>
        <dbReference type="ARBA" id="ARBA00022475"/>
    </source>
</evidence>
<feature type="transmembrane region" description="Helical" evidence="9">
    <location>
        <begin position="102"/>
        <end position="124"/>
    </location>
</feature>
<keyword evidence="6 9" id="KW-1133">Transmembrane helix</keyword>
<dbReference type="InterPro" id="IPR024529">
    <property type="entry name" value="ECF_trnsprt_substrate-spec"/>
</dbReference>
<organism evidence="10 11">
    <name type="scientific">Oceanotoga teriensis</name>
    <dbReference type="NCBI Taxonomy" id="515440"/>
    <lineage>
        <taxon>Bacteria</taxon>
        <taxon>Thermotogati</taxon>
        <taxon>Thermotogota</taxon>
        <taxon>Thermotogae</taxon>
        <taxon>Petrotogales</taxon>
        <taxon>Petrotogaceae</taxon>
        <taxon>Oceanotoga</taxon>
    </lineage>
</organism>
<keyword evidence="5 9" id="KW-0812">Transmembrane</keyword>
<gene>
    <name evidence="10" type="ORF">C7380_11262</name>
</gene>
<dbReference type="EMBL" id="QGGI01000012">
    <property type="protein sequence ID" value="PWJ90592.1"/>
    <property type="molecule type" value="Genomic_DNA"/>
</dbReference>
<keyword evidence="11" id="KW-1185">Reference proteome</keyword>
<dbReference type="PIRSF" id="PIRSF037778">
    <property type="entry name" value="UCP037778_transp_RibU"/>
    <property type="match status" value="1"/>
</dbReference>
<protein>
    <recommendedName>
        <fullName evidence="8">Riboflavin transporter</fullName>
    </recommendedName>
</protein>
<comment type="caution">
    <text evidence="10">The sequence shown here is derived from an EMBL/GenBank/DDBJ whole genome shotgun (WGS) entry which is preliminary data.</text>
</comment>
<dbReference type="PANTHER" id="PTHR38438:SF1">
    <property type="entry name" value="RIBOFLAVIN TRANSPORTER RIBU"/>
    <property type="match status" value="1"/>
</dbReference>
<evidence type="ECO:0000256" key="5">
    <source>
        <dbReference type="ARBA" id="ARBA00022692"/>
    </source>
</evidence>
<feature type="transmembrane region" description="Helical" evidence="9">
    <location>
        <begin position="144"/>
        <end position="169"/>
    </location>
</feature>
<evidence type="ECO:0000256" key="9">
    <source>
        <dbReference type="SAM" id="Phobius"/>
    </source>
</evidence>
<comment type="function">
    <text evidence="8">Probably a riboflavin-binding protein that interacts with the energy-coupling factor (ECF) ABC-transporter complex.</text>
</comment>
<evidence type="ECO:0000256" key="1">
    <source>
        <dbReference type="ARBA" id="ARBA00004651"/>
    </source>
</evidence>